<proteinExistence type="inferred from homology"/>
<accession>A0A1I2HX04</accession>
<evidence type="ECO:0000313" key="2">
    <source>
        <dbReference type="EMBL" id="SFF33900.1"/>
    </source>
</evidence>
<comment type="similarity">
    <text evidence="1">Belongs to the antirestriction protein family.</text>
</comment>
<sequence length="134" mass="14848">MDEPRITSYAVALEDQATYYATHFGDLAPVMESSLHAWMKGLCPQYSVCKWTAHELSNGGFYMRPAQEERFQLKSPNGFSHEVSADAAGIVVSMFAINRVANATESGYLVDSYHALRHFAAEHAEGSKILDLTD</sequence>
<name>A0A1I2HX04_9BURK</name>
<dbReference type="STRING" id="1177982.SAMN04489711_1386"/>
<dbReference type="InterPro" id="IPR004914">
    <property type="entry name" value="Antirestrict"/>
</dbReference>
<gene>
    <name evidence="2" type="ORF">SAMN04489711_1386</name>
</gene>
<dbReference type="Gene3D" id="3.30.70.3580">
    <property type="entry name" value="Antirestriction protein"/>
    <property type="match status" value="1"/>
</dbReference>
<evidence type="ECO:0000256" key="1">
    <source>
        <dbReference type="ARBA" id="ARBA00008618"/>
    </source>
</evidence>
<dbReference type="AlphaFoldDB" id="A0A1I2HX04"/>
<evidence type="ECO:0000313" key="3">
    <source>
        <dbReference type="Proteomes" id="UP000199119"/>
    </source>
</evidence>
<keyword evidence="3" id="KW-1185">Reference proteome</keyword>
<protein>
    <submittedName>
        <fullName evidence="2">Antirestriction protein</fullName>
    </submittedName>
</protein>
<organism evidence="2 3">
    <name type="scientific">Paracidovorax wautersii</name>
    <dbReference type="NCBI Taxonomy" id="1177982"/>
    <lineage>
        <taxon>Bacteria</taxon>
        <taxon>Pseudomonadati</taxon>
        <taxon>Pseudomonadota</taxon>
        <taxon>Betaproteobacteria</taxon>
        <taxon>Burkholderiales</taxon>
        <taxon>Comamonadaceae</taxon>
        <taxon>Paracidovorax</taxon>
    </lineage>
</organism>
<dbReference type="EMBL" id="FONX01000038">
    <property type="protein sequence ID" value="SFF33900.1"/>
    <property type="molecule type" value="Genomic_DNA"/>
</dbReference>
<dbReference type="RefSeq" id="WP_092942776.1">
    <property type="nucleotide sequence ID" value="NZ_FONX01000038.1"/>
</dbReference>
<reference evidence="3" key="1">
    <citation type="submission" date="2016-10" db="EMBL/GenBank/DDBJ databases">
        <authorList>
            <person name="Varghese N."/>
            <person name="Submissions S."/>
        </authorList>
    </citation>
    <scope>NUCLEOTIDE SEQUENCE [LARGE SCALE GENOMIC DNA]</scope>
    <source>
        <strain evidence="3">DSM 27981</strain>
    </source>
</reference>
<dbReference type="Pfam" id="PF03230">
    <property type="entry name" value="Antirestrict"/>
    <property type="match status" value="1"/>
</dbReference>
<dbReference type="OrthoDB" id="1164967at2"/>
<dbReference type="InterPro" id="IPR042297">
    <property type="entry name" value="Antirestriction_sf"/>
</dbReference>
<dbReference type="Proteomes" id="UP000199119">
    <property type="component" value="Unassembled WGS sequence"/>
</dbReference>